<gene>
    <name evidence="1" type="ORF">GCM10008018_48840</name>
</gene>
<accession>A0ABQ1F2K5</accession>
<comment type="caution">
    <text evidence="1">The sequence shown here is derived from an EMBL/GenBank/DDBJ whole genome shotgun (WGS) entry which is preliminary data.</text>
</comment>
<evidence type="ECO:0000313" key="1">
    <source>
        <dbReference type="EMBL" id="GFZ96628.1"/>
    </source>
</evidence>
<organism evidence="1 2">
    <name type="scientific">Paenibacillus marchantiophytorum</name>
    <dbReference type="NCBI Taxonomy" id="1619310"/>
    <lineage>
        <taxon>Bacteria</taxon>
        <taxon>Bacillati</taxon>
        <taxon>Bacillota</taxon>
        <taxon>Bacilli</taxon>
        <taxon>Bacillales</taxon>
        <taxon>Paenibacillaceae</taxon>
        <taxon>Paenibacillus</taxon>
    </lineage>
</organism>
<dbReference type="RefSeq" id="WP_189016077.1">
    <property type="nucleotide sequence ID" value="NZ_BMHE01000031.1"/>
</dbReference>
<proteinExistence type="predicted"/>
<dbReference type="Proteomes" id="UP000615455">
    <property type="component" value="Unassembled WGS sequence"/>
</dbReference>
<dbReference type="EMBL" id="BMHE01000031">
    <property type="protein sequence ID" value="GFZ96628.1"/>
    <property type="molecule type" value="Genomic_DNA"/>
</dbReference>
<name>A0ABQ1F2K5_9BACL</name>
<protein>
    <submittedName>
        <fullName evidence="1">Uncharacterized protein</fullName>
    </submittedName>
</protein>
<evidence type="ECO:0000313" key="2">
    <source>
        <dbReference type="Proteomes" id="UP000615455"/>
    </source>
</evidence>
<sequence length="83" mass="9463">MASIMGQSLDERLPGSGRMLEPNWALQHPDDYLEVLRQSVPEVLRIEIHAEGTCGVVESRWAGSLISKLLERVHDDFRRYSTL</sequence>
<reference evidence="2" key="1">
    <citation type="journal article" date="2019" name="Int. J. Syst. Evol. Microbiol.">
        <title>The Global Catalogue of Microorganisms (GCM) 10K type strain sequencing project: providing services to taxonomists for standard genome sequencing and annotation.</title>
        <authorList>
            <consortium name="The Broad Institute Genomics Platform"/>
            <consortium name="The Broad Institute Genome Sequencing Center for Infectious Disease"/>
            <person name="Wu L."/>
            <person name="Ma J."/>
        </authorList>
    </citation>
    <scope>NUCLEOTIDE SEQUENCE [LARGE SCALE GENOMIC DNA]</scope>
    <source>
        <strain evidence="2">CGMCC 1.15043</strain>
    </source>
</reference>
<keyword evidence="2" id="KW-1185">Reference proteome</keyword>